<dbReference type="EMBL" id="QGKV02002055">
    <property type="protein sequence ID" value="KAF3496463.1"/>
    <property type="molecule type" value="Genomic_DNA"/>
</dbReference>
<keyword evidence="2" id="KW-1185">Reference proteome</keyword>
<sequence>MEHRKMLSTGWRTRSSTGMVPVSYGAAGSAGGTDGGRAGGGINRTEFCSCD</sequence>
<proteinExistence type="predicted"/>
<comment type="caution">
    <text evidence="1">The sequence shown here is derived from an EMBL/GenBank/DDBJ whole genome shotgun (WGS) entry which is preliminary data.</text>
</comment>
<gene>
    <name evidence="1" type="ORF">DY000_02055699</name>
</gene>
<organism evidence="1 2">
    <name type="scientific">Brassica cretica</name>
    <name type="common">Mustard</name>
    <dbReference type="NCBI Taxonomy" id="69181"/>
    <lineage>
        <taxon>Eukaryota</taxon>
        <taxon>Viridiplantae</taxon>
        <taxon>Streptophyta</taxon>
        <taxon>Embryophyta</taxon>
        <taxon>Tracheophyta</taxon>
        <taxon>Spermatophyta</taxon>
        <taxon>Magnoliopsida</taxon>
        <taxon>eudicotyledons</taxon>
        <taxon>Gunneridae</taxon>
        <taxon>Pentapetalae</taxon>
        <taxon>rosids</taxon>
        <taxon>malvids</taxon>
        <taxon>Brassicales</taxon>
        <taxon>Brassicaceae</taxon>
        <taxon>Brassiceae</taxon>
        <taxon>Brassica</taxon>
    </lineage>
</organism>
<accession>A0ABQ7AFK9</accession>
<name>A0ABQ7AFK9_BRACR</name>
<reference evidence="1 2" key="1">
    <citation type="journal article" date="2020" name="BMC Genomics">
        <title>Intraspecific diversification of the crop wild relative Brassica cretica Lam. using demographic model selection.</title>
        <authorList>
            <person name="Kioukis A."/>
            <person name="Michalopoulou V.A."/>
            <person name="Briers L."/>
            <person name="Pirintsos S."/>
            <person name="Studholme D.J."/>
            <person name="Pavlidis P."/>
            <person name="Sarris P.F."/>
        </authorList>
    </citation>
    <scope>NUCLEOTIDE SEQUENCE [LARGE SCALE GENOMIC DNA]</scope>
    <source>
        <strain evidence="2">cv. PFS-1207/04</strain>
    </source>
</reference>
<evidence type="ECO:0000313" key="1">
    <source>
        <dbReference type="EMBL" id="KAF3496463.1"/>
    </source>
</evidence>
<protein>
    <submittedName>
        <fullName evidence="1">Uncharacterized protein</fullName>
    </submittedName>
</protein>
<evidence type="ECO:0000313" key="2">
    <source>
        <dbReference type="Proteomes" id="UP000266723"/>
    </source>
</evidence>
<dbReference type="Proteomes" id="UP000266723">
    <property type="component" value="Unassembled WGS sequence"/>
</dbReference>